<protein>
    <recommendedName>
        <fullName evidence="4">Phage baseplate assembly protein V</fullName>
    </recommendedName>
</protein>
<evidence type="ECO:0008006" key="4">
    <source>
        <dbReference type="Google" id="ProtNLM"/>
    </source>
</evidence>
<dbReference type="Proteomes" id="UP001016761">
    <property type="component" value="Unassembled WGS sequence"/>
</dbReference>
<keyword evidence="3" id="KW-1185">Reference proteome</keyword>
<feature type="region of interest" description="Disordered" evidence="1">
    <location>
        <begin position="164"/>
        <end position="196"/>
    </location>
</feature>
<reference evidence="2 3" key="1">
    <citation type="submission" date="2020-06" db="EMBL/GenBank/DDBJ databases">
        <title>Haloterrigena sp. nov., an extremely halophilic archaeon isolated from a saline sediment.</title>
        <authorList>
            <person name="Liu B.-B."/>
        </authorList>
    </citation>
    <scope>NUCLEOTIDE SEQUENCE [LARGE SCALE GENOMIC DNA]</scope>
    <source>
        <strain evidence="2 3">SYSU A558-1</strain>
    </source>
</reference>
<evidence type="ECO:0000256" key="1">
    <source>
        <dbReference type="SAM" id="MobiDB-lite"/>
    </source>
</evidence>
<dbReference type="EMBL" id="JABUQZ010000001">
    <property type="protein sequence ID" value="NUC72537.1"/>
    <property type="molecule type" value="Genomic_DNA"/>
</dbReference>
<sequence>MAKFGRVSSVFIGEAGGRVLVNVVTGPNREPLEMPFLTFQKGAYAVPEEGDTVQVSEVNGERIAHTPISVPAFEFPTDLSQGDFCFKFNEDTELHFSMQADGTMNVELSADGDVSITTTNGGNVSVESDGDTTVESSGDVTVNGSSITLGADGGAESLAVQSHTHPVEYSWGSESGSATVDSGEPNEDGTQKTKAE</sequence>
<comment type="caution">
    <text evidence="2">The sequence shown here is derived from an EMBL/GenBank/DDBJ whole genome shotgun (WGS) entry which is preliminary data.</text>
</comment>
<proteinExistence type="predicted"/>
<organism evidence="2 3">
    <name type="scientific">Haloterrigena gelatinilytica</name>
    <dbReference type="NCBI Taxonomy" id="2741724"/>
    <lineage>
        <taxon>Archaea</taxon>
        <taxon>Methanobacteriati</taxon>
        <taxon>Methanobacteriota</taxon>
        <taxon>Stenosarchaea group</taxon>
        <taxon>Halobacteria</taxon>
        <taxon>Halobacteriales</taxon>
        <taxon>Natrialbaceae</taxon>
        <taxon>Haloterrigena</taxon>
    </lineage>
</organism>
<evidence type="ECO:0000313" key="2">
    <source>
        <dbReference type="EMBL" id="NUC72537.1"/>
    </source>
</evidence>
<evidence type="ECO:0000313" key="3">
    <source>
        <dbReference type="Proteomes" id="UP001016761"/>
    </source>
</evidence>
<accession>A0ABX2L8E4</accession>
<dbReference type="RefSeq" id="WP_174680448.1">
    <property type="nucleotide sequence ID" value="NZ_JABUQZ010000001.1"/>
</dbReference>
<name>A0ABX2L8E4_9EURY</name>
<gene>
    <name evidence="2" type="ORF">HTZ84_09485</name>
</gene>